<gene>
    <name evidence="2" type="ordered locus">CTN_1585</name>
</gene>
<protein>
    <submittedName>
        <fullName evidence="2">Uncharacterized protein</fullName>
    </submittedName>
</protein>
<feature type="coiled-coil region" evidence="1">
    <location>
        <begin position="901"/>
        <end position="928"/>
    </location>
</feature>
<dbReference type="Proteomes" id="UP000000445">
    <property type="component" value="Chromosome"/>
</dbReference>
<dbReference type="Gene3D" id="2.120.10.30">
    <property type="entry name" value="TolB, C-terminal domain"/>
    <property type="match status" value="1"/>
</dbReference>
<accession>B9K9X8</accession>
<dbReference type="EMBL" id="CP000916">
    <property type="protein sequence ID" value="ACM23761.1"/>
    <property type="molecule type" value="Genomic_DNA"/>
</dbReference>
<organism evidence="2 3">
    <name type="scientific">Thermotoga neapolitana (strain ATCC 49049 / DSM 4359 / NBRC 107923 / NS-E)</name>
    <dbReference type="NCBI Taxonomy" id="309803"/>
    <lineage>
        <taxon>Bacteria</taxon>
        <taxon>Thermotogati</taxon>
        <taxon>Thermotogota</taxon>
        <taxon>Thermotogae</taxon>
        <taxon>Thermotogales</taxon>
        <taxon>Thermotogaceae</taxon>
        <taxon>Thermotoga</taxon>
    </lineage>
</organism>
<feature type="coiled-coil region" evidence="1">
    <location>
        <begin position="616"/>
        <end position="643"/>
    </location>
</feature>
<evidence type="ECO:0000256" key="1">
    <source>
        <dbReference type="SAM" id="Coils"/>
    </source>
</evidence>
<dbReference type="eggNOG" id="COG0823">
    <property type="taxonomic scope" value="Bacteria"/>
</dbReference>
<dbReference type="STRING" id="309803.CTN_1585"/>
<keyword evidence="1" id="KW-0175">Coiled coil</keyword>
<keyword evidence="3" id="KW-1185">Reference proteome</keyword>
<dbReference type="InterPro" id="IPR011042">
    <property type="entry name" value="6-blade_b-propeller_TolB-like"/>
</dbReference>
<sequence>MEGLIMKKLAVVVAILLTFYLCVFSNDSDALRYRLNTISELNKSYLKAIQNIVGYNGLFKSGSDFFLETLYSNDPLLARYQKESQEAIRKVQEARREGASNEEILKLQLAYQEARLRENKQFIALIESNLYNSIDYLASETLKNSLKTANKIIDDVLKNWKEILKPLLEGDFGGVIKNAILQLIDSTYKITFIDYCKANYGATEKIAQYWWKTYFVEPFESSEEKKVLDEVLTKASDELKDRLKDRLTERLKLEIVSKGNALAEKVIEETAKKSAESILKNIIETPSLIVELFTKYYNVVDFQITFNDIASNEVVFIKQIRELVGNDENEINRCYFDRAYFLSKKKAAKKAAINDVGEKTQQGSTKGQRKSEEDVIPQEVIAKAEEIVLAKDPFLKVSAVQNIETRIEEMNDLSLRDALPDLNSAKRLIEYTFGQLENNEITLGEYNYEINRIVSVYTGQLNTAKKTIANNLESEYHKGSISQSEYSEKLKQLDKDVEGNIRQLNDFVYLKHQEIEKQRQLFKEKLSQLVKTLDQGSEMKLLQDSLLAKFNQFLKLYKQKIGQAVWSFAFSSFSEMMEGFTNGIGKAFMKELNSKSPSFFLLQNGGWILENLLAICQEDERLTRALIEKVDKLSEEIKALYESFPRYCYTDEDGLVSYSKNAMLIEEFKSSLLQRLEKTLEWKTTISQWVYMTELKNEMTKRYLEVYLAFLREKVKIFQETFQVVVDSFDSLKSSYLEKWEDRIEQMAFTIKDMWKQKITPDEARNELKRISQTTEAVDSMYEHWIEMRDMLEVMSSDLYRISSAGVEMLNLEPSKEYSSYINSMIEENKSLKKSASQVIEEYEKASLHDYSHDLKALILDYYRSDDNSYLWKGISTQIGGISFLLILDDPDIMGVIGGDLEKALNLCQRFEKFIKDAEERVKATNEADRVLNTYLDKVEIEVESIEKAGGFTTLTKKEALTELLTEAEKKAIEAFQSYGFECTSWRSSRWWDLKRRIESISVPEEKVGQAVEGNASSFPSIEKPERIIFGDLVWLNVMQDGYPTHRFSLSPDGKKLLIERQTGFSLYNIETKTLEEFSLPEPVKATLSRDYNFEWISEDEVYFYAYNGEGFEIDESGSYKEKPVTTIQGMGFILHSFSPSGEYILASRLTSNGDAIHVLRVSDAKIEQIGTTYDKSILQWVPGTDSVFFKDQNSKMNIYDVESKTLKTYDVTLENYVCALLPGGKWIVYGNSLEVIAQNLSTSEKITLWKGNESEQGANVLSGIYPLRGNIVLLLWMHHTEPFDYGVQICEIE</sequence>
<evidence type="ECO:0000313" key="3">
    <source>
        <dbReference type="Proteomes" id="UP000000445"/>
    </source>
</evidence>
<proteinExistence type="predicted"/>
<evidence type="ECO:0000313" key="2">
    <source>
        <dbReference type="EMBL" id="ACM23761.1"/>
    </source>
</evidence>
<dbReference type="HOGENOM" id="CLU_262383_0_0_0"/>
<dbReference type="KEGG" id="tna:CTN_1585"/>
<name>B9K9X8_THENN</name>
<reference evidence="2 3" key="1">
    <citation type="journal article" date="2009" name="Biosci. Biotechnol. Biochem.">
        <title>WeGAS: a web-based microbial genome annotation system.</title>
        <authorList>
            <person name="Lee D."/>
            <person name="Seo H."/>
            <person name="Park C."/>
            <person name="Park K."/>
        </authorList>
    </citation>
    <scope>NUCLEOTIDE SEQUENCE [LARGE SCALE GENOMIC DNA]</scope>
    <source>
        <strain evidence="3">ATCC 49049 / DSM 4359 / NBRC 107923 / NS-E</strain>
    </source>
</reference>
<dbReference type="SUPFAM" id="SSF82171">
    <property type="entry name" value="DPP6 N-terminal domain-like"/>
    <property type="match status" value="1"/>
</dbReference>